<keyword evidence="3" id="KW-1003">Cell membrane</keyword>
<protein>
    <submittedName>
        <fullName evidence="9">Major Facilitator Superfamily protein</fullName>
    </submittedName>
</protein>
<evidence type="ECO:0000256" key="1">
    <source>
        <dbReference type="ARBA" id="ARBA00004651"/>
    </source>
</evidence>
<evidence type="ECO:0000256" key="4">
    <source>
        <dbReference type="ARBA" id="ARBA00022692"/>
    </source>
</evidence>
<dbReference type="InterPro" id="IPR020846">
    <property type="entry name" value="MFS_dom"/>
</dbReference>
<keyword evidence="10" id="KW-1185">Reference proteome</keyword>
<comment type="subcellular location">
    <subcellularLocation>
        <location evidence="1">Cell membrane</location>
        <topology evidence="1">Multi-pass membrane protein</topology>
    </subcellularLocation>
</comment>
<proteinExistence type="predicted"/>
<evidence type="ECO:0000256" key="5">
    <source>
        <dbReference type="ARBA" id="ARBA00022989"/>
    </source>
</evidence>
<organism evidence="9 10">
    <name type="scientific">Microlunatus sagamiharensis</name>
    <dbReference type="NCBI Taxonomy" id="546874"/>
    <lineage>
        <taxon>Bacteria</taxon>
        <taxon>Bacillati</taxon>
        <taxon>Actinomycetota</taxon>
        <taxon>Actinomycetes</taxon>
        <taxon>Propionibacteriales</taxon>
        <taxon>Propionibacteriaceae</taxon>
        <taxon>Microlunatus</taxon>
    </lineage>
</organism>
<feature type="transmembrane region" description="Helical" evidence="7">
    <location>
        <begin position="137"/>
        <end position="159"/>
    </location>
</feature>
<feature type="transmembrane region" description="Helical" evidence="7">
    <location>
        <begin position="12"/>
        <end position="34"/>
    </location>
</feature>
<feature type="domain" description="Major facilitator superfamily (MFS) profile" evidence="8">
    <location>
        <begin position="1"/>
        <end position="406"/>
    </location>
</feature>
<feature type="transmembrane region" description="Helical" evidence="7">
    <location>
        <begin position="46"/>
        <end position="65"/>
    </location>
</feature>
<feature type="transmembrane region" description="Helical" evidence="7">
    <location>
        <begin position="211"/>
        <end position="237"/>
    </location>
</feature>
<gene>
    <name evidence="9" type="ORF">SAMN04488544_1261</name>
</gene>
<feature type="transmembrane region" description="Helical" evidence="7">
    <location>
        <begin position="288"/>
        <end position="306"/>
    </location>
</feature>
<dbReference type="SUPFAM" id="SSF103473">
    <property type="entry name" value="MFS general substrate transporter"/>
    <property type="match status" value="1"/>
</dbReference>
<accession>A0A1H2M1U0</accession>
<keyword evidence="6 7" id="KW-0472">Membrane</keyword>
<reference evidence="10" key="1">
    <citation type="submission" date="2016-10" db="EMBL/GenBank/DDBJ databases">
        <authorList>
            <person name="Varghese N."/>
            <person name="Submissions S."/>
        </authorList>
    </citation>
    <scope>NUCLEOTIDE SEQUENCE [LARGE SCALE GENOMIC DNA]</scope>
    <source>
        <strain evidence="10">DSM 21743</strain>
    </source>
</reference>
<dbReference type="GO" id="GO:0022857">
    <property type="term" value="F:transmembrane transporter activity"/>
    <property type="evidence" value="ECO:0007669"/>
    <property type="project" value="InterPro"/>
</dbReference>
<dbReference type="PROSITE" id="PS50850">
    <property type="entry name" value="MFS"/>
    <property type="match status" value="1"/>
</dbReference>
<feature type="transmembrane region" description="Helical" evidence="7">
    <location>
        <begin position="77"/>
        <end position="96"/>
    </location>
</feature>
<dbReference type="PANTHER" id="PTHR23517">
    <property type="entry name" value="RESISTANCE PROTEIN MDTM, PUTATIVE-RELATED-RELATED"/>
    <property type="match status" value="1"/>
</dbReference>
<feature type="transmembrane region" description="Helical" evidence="7">
    <location>
        <begin position="312"/>
        <end position="331"/>
    </location>
</feature>
<feature type="transmembrane region" description="Helical" evidence="7">
    <location>
        <begin position="352"/>
        <end position="378"/>
    </location>
</feature>
<evidence type="ECO:0000313" key="10">
    <source>
        <dbReference type="Proteomes" id="UP000198825"/>
    </source>
</evidence>
<dbReference type="InterPro" id="IPR011701">
    <property type="entry name" value="MFS"/>
</dbReference>
<evidence type="ECO:0000256" key="3">
    <source>
        <dbReference type="ARBA" id="ARBA00022475"/>
    </source>
</evidence>
<dbReference type="Gene3D" id="1.20.1250.20">
    <property type="entry name" value="MFS general substrate transporter like domains"/>
    <property type="match status" value="1"/>
</dbReference>
<keyword evidence="4 7" id="KW-0812">Transmembrane</keyword>
<dbReference type="AlphaFoldDB" id="A0A1H2M1U0"/>
<dbReference type="InterPro" id="IPR050171">
    <property type="entry name" value="MFS_Transporters"/>
</dbReference>
<dbReference type="EMBL" id="LT629799">
    <property type="protein sequence ID" value="SDU87223.1"/>
    <property type="molecule type" value="Genomic_DNA"/>
</dbReference>
<dbReference type="GO" id="GO:0005886">
    <property type="term" value="C:plasma membrane"/>
    <property type="evidence" value="ECO:0007669"/>
    <property type="project" value="UniProtKB-SubCell"/>
</dbReference>
<dbReference type="InterPro" id="IPR036259">
    <property type="entry name" value="MFS_trans_sf"/>
</dbReference>
<dbReference type="Proteomes" id="UP000198825">
    <property type="component" value="Chromosome I"/>
</dbReference>
<name>A0A1H2M1U0_9ACTN</name>
<keyword evidence="5 7" id="KW-1133">Transmembrane helix</keyword>
<feature type="transmembrane region" description="Helical" evidence="7">
    <location>
        <begin position="171"/>
        <end position="190"/>
    </location>
</feature>
<sequence>MQVVGQGVGRGSRWVVGASAVAMLGWGTVLPYQYAYAADTRGWGGAVAAVAASLFSVAALVAGPVGGRLADRWSPALVAVVTKVAAALAAGSLMLADTPTAYAVGMTAFGFAMAAGGPAQSVLLLQTSASTDRRTIFAWLAAGQALGMGIGAFVAGYLVDLARPDGLDVGFGAAAAGYLVAAGMMALVPRTPAAGATAADVPRGRGQAAQALRLVLAAPALRWTAVLTVALALAFYAQFDTGLPAYALTVLDVPARTVGLAAAVNCFVLIALQLAVVRWTANRPAAPLLMAVGAIWLACWVGLGAVASFPGLAAVVLVSTFGVFALGETMYGPVLNPLVAGLAPQGHVGATLGLFTGLQTGVSALGPLIAGVALSGGWGGGKGVGFVALHVLISAVAVGAAWQVHRHLGGRPVSRTQPAAEPDEELQAA</sequence>
<keyword evidence="2" id="KW-0813">Transport</keyword>
<evidence type="ECO:0000256" key="7">
    <source>
        <dbReference type="SAM" id="Phobius"/>
    </source>
</evidence>
<evidence type="ECO:0000259" key="8">
    <source>
        <dbReference type="PROSITE" id="PS50850"/>
    </source>
</evidence>
<evidence type="ECO:0000256" key="6">
    <source>
        <dbReference type="ARBA" id="ARBA00023136"/>
    </source>
</evidence>
<dbReference type="STRING" id="546874.SAMN04488544_1261"/>
<feature type="transmembrane region" description="Helical" evidence="7">
    <location>
        <begin position="384"/>
        <end position="402"/>
    </location>
</feature>
<dbReference type="Pfam" id="PF07690">
    <property type="entry name" value="MFS_1"/>
    <property type="match status" value="1"/>
</dbReference>
<evidence type="ECO:0000256" key="2">
    <source>
        <dbReference type="ARBA" id="ARBA00022448"/>
    </source>
</evidence>
<feature type="transmembrane region" description="Helical" evidence="7">
    <location>
        <begin position="257"/>
        <end position="276"/>
    </location>
</feature>
<evidence type="ECO:0000313" key="9">
    <source>
        <dbReference type="EMBL" id="SDU87223.1"/>
    </source>
</evidence>
<feature type="transmembrane region" description="Helical" evidence="7">
    <location>
        <begin position="102"/>
        <end position="125"/>
    </location>
</feature>
<dbReference type="PANTHER" id="PTHR23517:SF2">
    <property type="entry name" value="MULTIDRUG RESISTANCE PROTEIN MDTH"/>
    <property type="match status" value="1"/>
</dbReference>